<evidence type="ECO:0000256" key="1">
    <source>
        <dbReference type="ARBA" id="ARBA00034120"/>
    </source>
</evidence>
<feature type="domain" description="Reverse transcriptase" evidence="2">
    <location>
        <begin position="1"/>
        <end position="82"/>
    </location>
</feature>
<dbReference type="EMBL" id="CP037426">
    <property type="protein sequence ID" value="QGT16141.1"/>
    <property type="molecule type" value="Genomic_DNA"/>
</dbReference>
<dbReference type="AlphaFoldDB" id="A0A6I6CJE6"/>
<proteinExistence type="inferred from homology"/>
<dbReference type="InterPro" id="IPR043502">
    <property type="entry name" value="DNA/RNA_pol_sf"/>
</dbReference>
<dbReference type="Pfam" id="PF00078">
    <property type="entry name" value="RVT_1"/>
    <property type="match status" value="1"/>
</dbReference>
<dbReference type="InterPro" id="IPR000477">
    <property type="entry name" value="RT_dom"/>
</dbReference>
<dbReference type="PANTHER" id="PTHR34047">
    <property type="entry name" value="NUCLEAR INTRON MATURASE 1, MITOCHONDRIAL-RELATED"/>
    <property type="match status" value="1"/>
</dbReference>
<gene>
    <name evidence="3" type="ORF">E0495_02480</name>
</gene>
<name>A0A6I6CJE6_WOLPI</name>
<dbReference type="PROSITE" id="PS50878">
    <property type="entry name" value="RT_POL"/>
    <property type="match status" value="1"/>
</dbReference>
<dbReference type="PANTHER" id="PTHR34047:SF10">
    <property type="entry name" value="GROUP II INTRON-ASSOCIATED OPEN READING FRAME"/>
    <property type="match status" value="1"/>
</dbReference>
<dbReference type="InterPro" id="IPR013597">
    <property type="entry name" value="Mat_intron_G2"/>
</dbReference>
<dbReference type="SUPFAM" id="SSF56672">
    <property type="entry name" value="DNA/RNA polymerases"/>
    <property type="match status" value="1"/>
</dbReference>
<protein>
    <recommendedName>
        <fullName evidence="2">Reverse transcriptase domain-containing protein</fullName>
    </recommendedName>
</protein>
<reference evidence="3 4" key="1">
    <citation type="submission" date="2019-03" db="EMBL/GenBank/DDBJ databases">
        <title>Wolbachia endosymbiont of Haematobia irritans wIrr.</title>
        <authorList>
            <person name="Parry R.H."/>
            <person name="Asgari S."/>
        </authorList>
    </citation>
    <scope>NUCLEOTIDE SEQUENCE [LARGE SCALE GENOMIC DNA]</scope>
    <source>
        <strain evidence="4">wIrr</strain>
    </source>
</reference>
<comment type="similarity">
    <text evidence="1">Belongs to the bacterial reverse transcriptase family.</text>
</comment>
<sequence length="219" mass="26021">MKRKYGRISHKNAQKSISVIFYCDDFVIIHENEEIILKAKILVEEWLETIGLKLKPSKTRISHTLRTIDETKPGFDFLGFSIRQYPTKESKKGYTLLIKPSRNSIKQHTFAIKHKLREMRGAPQEVIIRNLNPINRGWSQYYSSVVSCKIFSSLDNTIHRKLWKWAVFRHPNKGKCWIKRKYFKKYNNDNWRFMTSNKVRLTIHSDHVIKQSAKNQISI</sequence>
<evidence type="ECO:0000313" key="3">
    <source>
        <dbReference type="EMBL" id="QGT16141.1"/>
    </source>
</evidence>
<dbReference type="Pfam" id="PF08388">
    <property type="entry name" value="GIIM"/>
    <property type="match status" value="1"/>
</dbReference>
<dbReference type="InterPro" id="IPR051083">
    <property type="entry name" value="GrpII_Intron_Splice-Mob/Def"/>
</dbReference>
<organism evidence="3 4">
    <name type="scientific">Wolbachia pipientis</name>
    <dbReference type="NCBI Taxonomy" id="955"/>
    <lineage>
        <taxon>Bacteria</taxon>
        <taxon>Pseudomonadati</taxon>
        <taxon>Pseudomonadota</taxon>
        <taxon>Alphaproteobacteria</taxon>
        <taxon>Rickettsiales</taxon>
        <taxon>Anaplasmataceae</taxon>
        <taxon>Wolbachieae</taxon>
        <taxon>Wolbachia</taxon>
    </lineage>
</organism>
<accession>A0A6I6CJE6</accession>
<dbReference type="Proteomes" id="UP000422744">
    <property type="component" value="Chromosome"/>
</dbReference>
<evidence type="ECO:0000313" key="4">
    <source>
        <dbReference type="Proteomes" id="UP000422744"/>
    </source>
</evidence>
<evidence type="ECO:0000259" key="2">
    <source>
        <dbReference type="PROSITE" id="PS50878"/>
    </source>
</evidence>